<dbReference type="InterPro" id="IPR000595">
    <property type="entry name" value="cNMP-bd_dom"/>
</dbReference>
<name>A0A7J5TZ55_9BACT</name>
<feature type="domain" description="Cyclic nucleotide-binding" evidence="1">
    <location>
        <begin position="30"/>
        <end position="116"/>
    </location>
</feature>
<evidence type="ECO:0000313" key="3">
    <source>
        <dbReference type="Proteomes" id="UP000488299"/>
    </source>
</evidence>
<organism evidence="2 3">
    <name type="scientific">Rudanella paleaurantiibacter</name>
    <dbReference type="NCBI Taxonomy" id="2614655"/>
    <lineage>
        <taxon>Bacteria</taxon>
        <taxon>Pseudomonadati</taxon>
        <taxon>Bacteroidota</taxon>
        <taxon>Cytophagia</taxon>
        <taxon>Cytophagales</taxon>
        <taxon>Cytophagaceae</taxon>
        <taxon>Rudanella</taxon>
    </lineage>
</organism>
<dbReference type="AlphaFoldDB" id="A0A7J5TZ55"/>
<gene>
    <name evidence="2" type="ORF">F5984_14875</name>
</gene>
<comment type="caution">
    <text evidence="2">The sequence shown here is derived from an EMBL/GenBank/DDBJ whole genome shotgun (WGS) entry which is preliminary data.</text>
</comment>
<proteinExistence type="predicted"/>
<dbReference type="RefSeq" id="WP_152125011.1">
    <property type="nucleotide sequence ID" value="NZ_WELI01000005.1"/>
</dbReference>
<dbReference type="InterPro" id="IPR018490">
    <property type="entry name" value="cNMP-bd_dom_sf"/>
</dbReference>
<dbReference type="Proteomes" id="UP000488299">
    <property type="component" value="Unassembled WGS sequence"/>
</dbReference>
<accession>A0A7J5TZ55</accession>
<dbReference type="CDD" id="cd00038">
    <property type="entry name" value="CAP_ED"/>
    <property type="match status" value="1"/>
</dbReference>
<protein>
    <submittedName>
        <fullName evidence="2">Cyclic nucleotide-binding domain-containing protein</fullName>
    </submittedName>
</protein>
<dbReference type="InterPro" id="IPR014710">
    <property type="entry name" value="RmlC-like_jellyroll"/>
</dbReference>
<sequence>MHHPLISYFLKITTLTPHEVDTLIASMEVKQYPKKAFLLKEGQQHTDTLFVLKGCVRQFHIVDGNDITTNFFTEEQWIIAPDTLSTKRPSPYALICMEDTTVVVGNEQKAQALFRQFPKFETTSRQIIEAVLMEQQRLLTSYITDSPEQRYLNVLETRPDLLQRVPQYDIATYIGVKPESLSRIRRKLQTKR</sequence>
<reference evidence="2 3" key="1">
    <citation type="submission" date="2019-10" db="EMBL/GenBank/DDBJ databases">
        <title>Rudanella paleaurantiibacter sp. nov., isolated from sludge.</title>
        <authorList>
            <person name="Xu S.Q."/>
        </authorList>
    </citation>
    <scope>NUCLEOTIDE SEQUENCE [LARGE SCALE GENOMIC DNA]</scope>
    <source>
        <strain evidence="2 3">HX-22-17</strain>
    </source>
</reference>
<dbReference type="Gene3D" id="2.60.120.10">
    <property type="entry name" value="Jelly Rolls"/>
    <property type="match status" value="1"/>
</dbReference>
<evidence type="ECO:0000313" key="2">
    <source>
        <dbReference type="EMBL" id="KAB7730428.1"/>
    </source>
</evidence>
<dbReference type="EMBL" id="WELI01000005">
    <property type="protein sequence ID" value="KAB7730428.1"/>
    <property type="molecule type" value="Genomic_DNA"/>
</dbReference>
<keyword evidence="3" id="KW-1185">Reference proteome</keyword>
<dbReference type="SUPFAM" id="SSF51206">
    <property type="entry name" value="cAMP-binding domain-like"/>
    <property type="match status" value="1"/>
</dbReference>
<dbReference type="Pfam" id="PF00027">
    <property type="entry name" value="cNMP_binding"/>
    <property type="match status" value="1"/>
</dbReference>
<evidence type="ECO:0000259" key="1">
    <source>
        <dbReference type="Pfam" id="PF00027"/>
    </source>
</evidence>